<dbReference type="Pfam" id="PF00512">
    <property type="entry name" value="HisKA"/>
    <property type="match status" value="1"/>
</dbReference>
<name>A0ABZ3CPZ9_9GAMM</name>
<dbReference type="EMBL" id="CP151919">
    <property type="protein sequence ID" value="XAD53240.1"/>
    <property type="molecule type" value="Genomic_DNA"/>
</dbReference>
<organism evidence="17 18">
    <name type="scientific">Salinicola lusitanus</name>
    <dbReference type="NCBI Taxonomy" id="1949085"/>
    <lineage>
        <taxon>Bacteria</taxon>
        <taxon>Pseudomonadati</taxon>
        <taxon>Pseudomonadota</taxon>
        <taxon>Gammaproteobacteria</taxon>
        <taxon>Oceanospirillales</taxon>
        <taxon>Halomonadaceae</taxon>
        <taxon>Salinicola</taxon>
    </lineage>
</organism>
<evidence type="ECO:0000256" key="4">
    <source>
        <dbReference type="ARBA" id="ARBA00022475"/>
    </source>
</evidence>
<dbReference type="SUPFAM" id="SSF55874">
    <property type="entry name" value="ATPase domain of HSP90 chaperone/DNA topoisomerase II/histidine kinase"/>
    <property type="match status" value="1"/>
</dbReference>
<dbReference type="InterPro" id="IPR036097">
    <property type="entry name" value="HisK_dim/P_sf"/>
</dbReference>
<dbReference type="PROSITE" id="PS50110">
    <property type="entry name" value="RESPONSE_REGULATORY"/>
    <property type="match status" value="1"/>
</dbReference>
<feature type="modified residue" description="Phosphohistidine" evidence="12">
    <location>
        <position position="667"/>
    </location>
</feature>
<keyword evidence="10" id="KW-0902">Two-component regulatory system</keyword>
<dbReference type="InterPro" id="IPR001789">
    <property type="entry name" value="Sig_transdc_resp-reg_receiver"/>
</dbReference>
<sequence length="727" mass="79668">MQRWIQPLGDFLALPSARSYWLDLTLDPSRASKYSQSPLPALMPMLSLLLLIPAALAWRRSSRAARHARSIPESDQATLADNVEPLPKAREESDLTYMSHELRAPLSGLLGFCRLLENSPLDAQQREWLRHIHLASNGLLDTVDHVLGDPRRCRTNNVFDIAEVLWEVLCLQTPLAQARRITLLAIVYDDVPPRLVGADVAVRQLLTNLVNNAIKYGGEGDVVTRIVLESREGSAVRLRLSVSDGGNATPAHRERLRRLIARGETRSADAEDGVGLAICHRLAGELDGSLALGERRGGSQTIVSRLGFEACEPYVRPAEFDLGGAMIGIWQPHARLAHLLDYALRRWHALPSAIATADALSSADETSQLLIVGIDDSALAAATRDLWQQRFDAISRPCLVIANLAPTQALDWRLPKGSVVLRLPISRYMLGRTLAKMLAESRQQAMPSRPRVLVVDDDEISQHYLDAVLPIIGANVVVAGTAAEAVAIASETSIDLVLMDLHLPDASGFEATQRLRRLSADWARTPVIAMTAGRDAHGHDVVADDEVAEVLTKPLDERLLREVLAKYLPLAESPNTEPQSDTARITPVTVEPGQTGEEVGLPAPSSLAHAGDLPVVDKAQARERSGGREALVVELMTLLIAELPRHRQELHAAWQRRDVALLRERVHQLGGGCRYCGVPQLAAACDELERRCGHGAIDECEEAFRELIAACDRLILWAEDQAMTDIN</sequence>
<dbReference type="InterPro" id="IPR003661">
    <property type="entry name" value="HisK_dim/P_dom"/>
</dbReference>
<evidence type="ECO:0000256" key="2">
    <source>
        <dbReference type="ARBA" id="ARBA00004651"/>
    </source>
</evidence>
<evidence type="ECO:0000256" key="9">
    <source>
        <dbReference type="ARBA" id="ARBA00022989"/>
    </source>
</evidence>
<dbReference type="RefSeq" id="WP_342594408.1">
    <property type="nucleotide sequence ID" value="NZ_CP151919.1"/>
</dbReference>
<dbReference type="SMART" id="SM00073">
    <property type="entry name" value="HPT"/>
    <property type="match status" value="1"/>
</dbReference>
<dbReference type="InterPro" id="IPR036641">
    <property type="entry name" value="HPT_dom_sf"/>
</dbReference>
<dbReference type="InterPro" id="IPR008207">
    <property type="entry name" value="Sig_transdc_His_kin_Hpt_dom"/>
</dbReference>
<dbReference type="Gene3D" id="1.20.120.160">
    <property type="entry name" value="HPT domain"/>
    <property type="match status" value="1"/>
</dbReference>
<protein>
    <recommendedName>
        <fullName evidence="3">histidine kinase</fullName>
        <ecNumber evidence="3">2.7.13.3</ecNumber>
    </recommendedName>
</protein>
<dbReference type="InterPro" id="IPR036890">
    <property type="entry name" value="HATPase_C_sf"/>
</dbReference>
<keyword evidence="8" id="KW-0067">ATP-binding</keyword>
<accession>A0ABZ3CPZ9</accession>
<dbReference type="EC" id="2.7.13.3" evidence="3"/>
<dbReference type="CDD" id="cd17546">
    <property type="entry name" value="REC_hyHK_CKI1_RcsC-like"/>
    <property type="match status" value="1"/>
</dbReference>
<feature type="modified residue" description="4-aspartylphosphate" evidence="13">
    <location>
        <position position="500"/>
    </location>
</feature>
<evidence type="ECO:0000256" key="11">
    <source>
        <dbReference type="ARBA" id="ARBA00023136"/>
    </source>
</evidence>
<dbReference type="Pfam" id="PF01627">
    <property type="entry name" value="Hpt"/>
    <property type="match status" value="1"/>
</dbReference>
<evidence type="ECO:0000256" key="10">
    <source>
        <dbReference type="ARBA" id="ARBA00023012"/>
    </source>
</evidence>
<evidence type="ECO:0000256" key="6">
    <source>
        <dbReference type="ARBA" id="ARBA00022692"/>
    </source>
</evidence>
<keyword evidence="7" id="KW-0547">Nucleotide-binding</keyword>
<feature type="domain" description="HPt" evidence="16">
    <location>
        <begin position="628"/>
        <end position="721"/>
    </location>
</feature>
<dbReference type="Pfam" id="PF02518">
    <property type="entry name" value="HATPase_c"/>
    <property type="match status" value="1"/>
</dbReference>
<dbReference type="Gene3D" id="3.40.50.2300">
    <property type="match status" value="1"/>
</dbReference>
<evidence type="ECO:0000256" key="5">
    <source>
        <dbReference type="ARBA" id="ARBA00022553"/>
    </source>
</evidence>
<dbReference type="InterPro" id="IPR005467">
    <property type="entry name" value="His_kinase_dom"/>
</dbReference>
<evidence type="ECO:0000259" key="16">
    <source>
        <dbReference type="PROSITE" id="PS50894"/>
    </source>
</evidence>
<dbReference type="PANTHER" id="PTHR45339">
    <property type="entry name" value="HYBRID SIGNAL TRANSDUCTION HISTIDINE KINASE J"/>
    <property type="match status" value="1"/>
</dbReference>
<dbReference type="Pfam" id="PF00072">
    <property type="entry name" value="Response_reg"/>
    <property type="match status" value="1"/>
</dbReference>
<evidence type="ECO:0000256" key="3">
    <source>
        <dbReference type="ARBA" id="ARBA00012438"/>
    </source>
</evidence>
<evidence type="ECO:0000259" key="15">
    <source>
        <dbReference type="PROSITE" id="PS50110"/>
    </source>
</evidence>
<comment type="catalytic activity">
    <reaction evidence="1">
        <text>ATP + protein L-histidine = ADP + protein N-phospho-L-histidine.</text>
        <dbReference type="EC" id="2.7.13.3"/>
    </reaction>
</comment>
<dbReference type="PROSITE" id="PS50109">
    <property type="entry name" value="HIS_KIN"/>
    <property type="match status" value="1"/>
</dbReference>
<keyword evidence="6" id="KW-0812">Transmembrane</keyword>
<feature type="domain" description="Response regulatory" evidence="15">
    <location>
        <begin position="451"/>
        <end position="568"/>
    </location>
</feature>
<keyword evidence="18" id="KW-1185">Reference proteome</keyword>
<dbReference type="CDD" id="cd00082">
    <property type="entry name" value="HisKA"/>
    <property type="match status" value="1"/>
</dbReference>
<gene>
    <name evidence="17" type="ORF">AAGT95_15495</name>
</gene>
<evidence type="ECO:0000256" key="1">
    <source>
        <dbReference type="ARBA" id="ARBA00000085"/>
    </source>
</evidence>
<dbReference type="Gene3D" id="1.10.287.130">
    <property type="match status" value="1"/>
</dbReference>
<evidence type="ECO:0000256" key="12">
    <source>
        <dbReference type="PROSITE-ProRule" id="PRU00110"/>
    </source>
</evidence>
<evidence type="ECO:0000259" key="14">
    <source>
        <dbReference type="PROSITE" id="PS50109"/>
    </source>
</evidence>
<dbReference type="PROSITE" id="PS50894">
    <property type="entry name" value="HPT"/>
    <property type="match status" value="1"/>
</dbReference>
<dbReference type="InterPro" id="IPR011006">
    <property type="entry name" value="CheY-like_superfamily"/>
</dbReference>
<reference evidence="17 18" key="1">
    <citation type="submission" date="2024-04" db="EMBL/GenBank/DDBJ databases">
        <title>Salinicola lusitanus LLJ914,a marine bacterium isolated from the Okinawa Trough.</title>
        <authorList>
            <person name="Li J."/>
        </authorList>
    </citation>
    <scope>NUCLEOTIDE SEQUENCE [LARGE SCALE GENOMIC DNA]</scope>
    <source>
        <strain evidence="17 18">LLJ914</strain>
    </source>
</reference>
<dbReference type="Gene3D" id="3.30.565.10">
    <property type="entry name" value="Histidine kinase-like ATPase, C-terminal domain"/>
    <property type="match status" value="1"/>
</dbReference>
<dbReference type="SMART" id="SM00387">
    <property type="entry name" value="HATPase_c"/>
    <property type="match status" value="1"/>
</dbReference>
<evidence type="ECO:0000256" key="13">
    <source>
        <dbReference type="PROSITE-ProRule" id="PRU00169"/>
    </source>
</evidence>
<evidence type="ECO:0000256" key="8">
    <source>
        <dbReference type="ARBA" id="ARBA00022840"/>
    </source>
</evidence>
<proteinExistence type="predicted"/>
<evidence type="ECO:0000313" key="18">
    <source>
        <dbReference type="Proteomes" id="UP001453229"/>
    </source>
</evidence>
<dbReference type="SUPFAM" id="SSF52172">
    <property type="entry name" value="CheY-like"/>
    <property type="match status" value="1"/>
</dbReference>
<dbReference type="SUPFAM" id="SSF47226">
    <property type="entry name" value="Histidine-containing phosphotransfer domain, HPT domain"/>
    <property type="match status" value="1"/>
</dbReference>
<dbReference type="SMART" id="SM00388">
    <property type="entry name" value="HisKA"/>
    <property type="match status" value="1"/>
</dbReference>
<feature type="domain" description="Histidine kinase" evidence="14">
    <location>
        <begin position="97"/>
        <end position="310"/>
    </location>
</feature>
<dbReference type="SMART" id="SM00448">
    <property type="entry name" value="REC"/>
    <property type="match status" value="1"/>
</dbReference>
<dbReference type="SUPFAM" id="SSF47384">
    <property type="entry name" value="Homodimeric domain of signal transducing histidine kinase"/>
    <property type="match status" value="1"/>
</dbReference>
<evidence type="ECO:0000313" key="17">
    <source>
        <dbReference type="EMBL" id="XAD53240.1"/>
    </source>
</evidence>
<dbReference type="Proteomes" id="UP001453229">
    <property type="component" value="Chromosome"/>
</dbReference>
<dbReference type="PANTHER" id="PTHR45339:SF1">
    <property type="entry name" value="HYBRID SIGNAL TRANSDUCTION HISTIDINE KINASE J"/>
    <property type="match status" value="1"/>
</dbReference>
<keyword evidence="5 13" id="KW-0597">Phosphoprotein</keyword>
<comment type="subcellular location">
    <subcellularLocation>
        <location evidence="2">Cell membrane</location>
        <topology evidence="2">Multi-pass membrane protein</topology>
    </subcellularLocation>
</comment>
<dbReference type="InterPro" id="IPR003594">
    <property type="entry name" value="HATPase_dom"/>
</dbReference>
<keyword evidence="9" id="KW-1133">Transmembrane helix</keyword>
<keyword evidence="11" id="KW-0472">Membrane</keyword>
<keyword evidence="4" id="KW-1003">Cell membrane</keyword>
<evidence type="ECO:0000256" key="7">
    <source>
        <dbReference type="ARBA" id="ARBA00022741"/>
    </source>
</evidence>